<dbReference type="OrthoDB" id="9785372at2"/>
<accession>A0A317CR02</accession>
<proteinExistence type="predicted"/>
<dbReference type="RefSeq" id="WP_109835793.1">
    <property type="nucleotide sequence ID" value="NZ_QGKM01000002.1"/>
</dbReference>
<dbReference type="EMBL" id="QGKM01000002">
    <property type="protein sequence ID" value="PWR00618.1"/>
    <property type="molecule type" value="Genomic_DNA"/>
</dbReference>
<feature type="domain" description="NAD(P)-binding" evidence="1">
    <location>
        <begin position="7"/>
        <end position="221"/>
    </location>
</feature>
<evidence type="ECO:0000259" key="1">
    <source>
        <dbReference type="Pfam" id="PF13460"/>
    </source>
</evidence>
<dbReference type="PANTHER" id="PTHR15020">
    <property type="entry name" value="FLAVIN REDUCTASE-RELATED"/>
    <property type="match status" value="1"/>
</dbReference>
<dbReference type="Pfam" id="PF13460">
    <property type="entry name" value="NAD_binding_10"/>
    <property type="match status" value="1"/>
</dbReference>
<dbReference type="PANTHER" id="PTHR15020:SF11">
    <property type="entry name" value="OS06G0360300 PROTEIN"/>
    <property type="match status" value="1"/>
</dbReference>
<dbReference type="Proteomes" id="UP000245539">
    <property type="component" value="Unassembled WGS sequence"/>
</dbReference>
<comment type="caution">
    <text evidence="2">The sequence shown here is derived from an EMBL/GenBank/DDBJ whole genome shotgun (WGS) entry which is preliminary data.</text>
</comment>
<organism evidence="2 3">
    <name type="scientific">Leucothrix pacifica</name>
    <dbReference type="NCBI Taxonomy" id="1247513"/>
    <lineage>
        <taxon>Bacteria</taxon>
        <taxon>Pseudomonadati</taxon>
        <taxon>Pseudomonadota</taxon>
        <taxon>Gammaproteobacteria</taxon>
        <taxon>Thiotrichales</taxon>
        <taxon>Thiotrichaceae</taxon>
        <taxon>Leucothrix</taxon>
    </lineage>
</organism>
<keyword evidence="3" id="KW-1185">Reference proteome</keyword>
<protein>
    <submittedName>
        <fullName evidence="2">NAD-dependent epimerase</fullName>
    </submittedName>
</protein>
<dbReference type="InterPro" id="IPR016040">
    <property type="entry name" value="NAD(P)-bd_dom"/>
</dbReference>
<reference evidence="2 3" key="1">
    <citation type="submission" date="2018-05" db="EMBL/GenBank/DDBJ databases">
        <title>Leucothrix arctica sp. nov., isolated from Arctic seawater.</title>
        <authorList>
            <person name="Choi A."/>
            <person name="Baek K."/>
        </authorList>
    </citation>
    <scope>NUCLEOTIDE SEQUENCE [LARGE SCALE GENOMIC DNA]</scope>
    <source>
        <strain evidence="2 3">JCM 18388</strain>
    </source>
</reference>
<name>A0A317CR02_9GAMM</name>
<evidence type="ECO:0000313" key="2">
    <source>
        <dbReference type="EMBL" id="PWR00618.1"/>
    </source>
</evidence>
<gene>
    <name evidence="2" type="ORF">DKW60_00970</name>
</gene>
<evidence type="ECO:0000313" key="3">
    <source>
        <dbReference type="Proteomes" id="UP000245539"/>
    </source>
</evidence>
<dbReference type="AlphaFoldDB" id="A0A317CR02"/>
<dbReference type="InterPro" id="IPR036291">
    <property type="entry name" value="NAD(P)-bd_dom_sf"/>
</dbReference>
<sequence>MSILVVGATGATGRLLVEQLLNEGEQVRVIVRSVQSLPEHLIQNPKLTITEASVLDMSDAALQEQVKGCYAIASCLGHNLSCKGLFGQPRRLVTDSAKRLCQAVESTNPANPVKYVLMNTTGNQNKQAGETVSLGQRIVVGLLRYLLPPHADNEQAARFLQSHYKASGDAIEWAAVRPDSLINEAEPTPYEVHASPTRDAIFDAGKTSRINVAGFMSELIVNDDIWNKWRGQMPVIYNAQE</sequence>
<dbReference type="SUPFAM" id="SSF51735">
    <property type="entry name" value="NAD(P)-binding Rossmann-fold domains"/>
    <property type="match status" value="1"/>
</dbReference>
<dbReference type="Gene3D" id="3.40.50.720">
    <property type="entry name" value="NAD(P)-binding Rossmann-like Domain"/>
    <property type="match status" value="1"/>
</dbReference>